<accession>A0A3B0WGR5</accession>
<reference evidence="2" key="1">
    <citation type="submission" date="2018-06" db="EMBL/GenBank/DDBJ databases">
        <authorList>
            <person name="Zhirakovskaya E."/>
        </authorList>
    </citation>
    <scope>NUCLEOTIDE SEQUENCE</scope>
</reference>
<dbReference type="Pfam" id="PF12686">
    <property type="entry name" value="DUF3800"/>
    <property type="match status" value="1"/>
</dbReference>
<dbReference type="InterPro" id="IPR024524">
    <property type="entry name" value="DUF3800"/>
</dbReference>
<evidence type="ECO:0008006" key="3">
    <source>
        <dbReference type="Google" id="ProtNLM"/>
    </source>
</evidence>
<dbReference type="AlphaFoldDB" id="A0A3B0WGR5"/>
<proteinExistence type="predicted"/>
<evidence type="ECO:0000313" key="2">
    <source>
        <dbReference type="EMBL" id="VAW43676.1"/>
    </source>
</evidence>
<protein>
    <recommendedName>
        <fullName evidence="3">DUF3800 domain-containing protein</fullName>
    </recommendedName>
</protein>
<sequence length="205" mass="23313">MEDDDKQLSLFDTGANNSNSVKLQPKVKPDKSTPFSKYVVYVDESGDHGLQNIDDKNSLKKQSDIESNPYHMALGFCLEELYDFLVEKNQHEKKTHIVVECRGKKEDAELELSFRRVCDGRNRLGLTLPFEVIFSDKKVMSSGLQLADLVARPIGLSVLRPNQINRAFDALKKKFYCDGGRDHLGENYFGKGLKIYPLPDSEKPR</sequence>
<dbReference type="EMBL" id="UOFA01000007">
    <property type="protein sequence ID" value="VAW43676.1"/>
    <property type="molecule type" value="Genomic_DNA"/>
</dbReference>
<name>A0A3B0WGR5_9ZZZZ</name>
<organism evidence="2">
    <name type="scientific">hydrothermal vent metagenome</name>
    <dbReference type="NCBI Taxonomy" id="652676"/>
    <lineage>
        <taxon>unclassified sequences</taxon>
        <taxon>metagenomes</taxon>
        <taxon>ecological metagenomes</taxon>
    </lineage>
</organism>
<evidence type="ECO:0000256" key="1">
    <source>
        <dbReference type="SAM" id="MobiDB-lite"/>
    </source>
</evidence>
<gene>
    <name evidence="2" type="ORF">MNBD_GAMMA02-1042</name>
</gene>
<feature type="region of interest" description="Disordered" evidence="1">
    <location>
        <begin position="1"/>
        <end position="32"/>
    </location>
</feature>